<dbReference type="EMBL" id="KZ821696">
    <property type="protein sequence ID" value="PYH82256.1"/>
    <property type="molecule type" value="Genomic_DNA"/>
</dbReference>
<evidence type="ECO:0000313" key="1">
    <source>
        <dbReference type="EMBL" id="PYH82256.1"/>
    </source>
</evidence>
<accession>A0A319C8X1</accession>
<evidence type="ECO:0000313" key="2">
    <source>
        <dbReference type="Proteomes" id="UP000248340"/>
    </source>
</evidence>
<reference evidence="1 2" key="1">
    <citation type="submission" date="2016-12" db="EMBL/GenBank/DDBJ databases">
        <title>The genomes of Aspergillus section Nigri reveals drivers in fungal speciation.</title>
        <authorList>
            <consortium name="DOE Joint Genome Institute"/>
            <person name="Vesth T.C."/>
            <person name="Nybo J."/>
            <person name="Theobald S."/>
            <person name="Brandl J."/>
            <person name="Frisvad J.C."/>
            <person name="Nielsen K.F."/>
            <person name="Lyhne E.K."/>
            <person name="Kogle M.E."/>
            <person name="Kuo A."/>
            <person name="Riley R."/>
            <person name="Clum A."/>
            <person name="Nolan M."/>
            <person name="Lipzen A."/>
            <person name="Salamov A."/>
            <person name="Henrissat B."/>
            <person name="Wiebenga A."/>
            <person name="De Vries R.P."/>
            <person name="Grigoriev I.V."/>
            <person name="Mortensen U.H."/>
            <person name="Andersen M.R."/>
            <person name="Baker S.E."/>
        </authorList>
    </citation>
    <scope>NUCLEOTIDE SEQUENCE [LARGE SCALE GENOMIC DNA]</scope>
    <source>
        <strain evidence="1 2">CBS 121591</strain>
    </source>
</reference>
<dbReference type="OrthoDB" id="5086500at2759"/>
<proteinExistence type="predicted"/>
<sequence>MLHAYICRSNSVDSSFLPTVNGSAAYLGGFKEELGGERVGSSVVGTHHPSHGSCGNEVSSGLNEGGCGGCVLLFWW</sequence>
<gene>
    <name evidence="1" type="ORF">BO82DRAFT_353820</name>
</gene>
<organism evidence="1 2">
    <name type="scientific">Aspergillus uvarum CBS 121591</name>
    <dbReference type="NCBI Taxonomy" id="1448315"/>
    <lineage>
        <taxon>Eukaryota</taxon>
        <taxon>Fungi</taxon>
        <taxon>Dikarya</taxon>
        <taxon>Ascomycota</taxon>
        <taxon>Pezizomycotina</taxon>
        <taxon>Eurotiomycetes</taxon>
        <taxon>Eurotiomycetidae</taxon>
        <taxon>Eurotiales</taxon>
        <taxon>Aspergillaceae</taxon>
        <taxon>Aspergillus</taxon>
        <taxon>Aspergillus subgen. Circumdati</taxon>
    </lineage>
</organism>
<protein>
    <submittedName>
        <fullName evidence="1">Uncharacterized protein</fullName>
    </submittedName>
</protein>
<dbReference type="VEuPathDB" id="FungiDB:BO82DRAFT_353820"/>
<dbReference type="RefSeq" id="XP_025492456.1">
    <property type="nucleotide sequence ID" value="XM_025635059.1"/>
</dbReference>
<dbReference type="GeneID" id="37137800"/>
<dbReference type="Proteomes" id="UP000248340">
    <property type="component" value="Unassembled WGS sequence"/>
</dbReference>
<dbReference type="AlphaFoldDB" id="A0A319C8X1"/>
<name>A0A319C8X1_9EURO</name>
<keyword evidence="2" id="KW-1185">Reference proteome</keyword>